<comment type="caution">
    <text evidence="6">The sequence shown here is derived from an EMBL/GenBank/DDBJ whole genome shotgun (WGS) entry which is preliminary data.</text>
</comment>
<dbReference type="Pfam" id="PF09596">
    <property type="entry name" value="MamL-1"/>
    <property type="match status" value="1"/>
</dbReference>
<dbReference type="EMBL" id="MU826374">
    <property type="protein sequence ID" value="KAJ7377721.1"/>
    <property type="molecule type" value="Genomic_DNA"/>
</dbReference>
<evidence type="ECO:0000256" key="2">
    <source>
        <dbReference type="ARBA" id="ARBA00008081"/>
    </source>
</evidence>
<organism evidence="6 7">
    <name type="scientific">Desmophyllum pertusum</name>
    <dbReference type="NCBI Taxonomy" id="174260"/>
    <lineage>
        <taxon>Eukaryota</taxon>
        <taxon>Metazoa</taxon>
        <taxon>Cnidaria</taxon>
        <taxon>Anthozoa</taxon>
        <taxon>Hexacorallia</taxon>
        <taxon>Scleractinia</taxon>
        <taxon>Caryophylliina</taxon>
        <taxon>Caryophylliidae</taxon>
        <taxon>Desmophyllum</taxon>
    </lineage>
</organism>
<dbReference type="InterPro" id="IPR019082">
    <property type="entry name" value="Mastermind-like_N"/>
</dbReference>
<feature type="domain" description="Neurogenic mastermind-like N-terminal" evidence="5">
    <location>
        <begin position="1"/>
        <end position="54"/>
    </location>
</feature>
<sequence>MDRLRQRFSQYRKRHYDCQNKYAQSLPAVQDIERQEALNLHKRALDSRNRMMNMNGKASKQHDGEGKVEQQQQTPNGLEKPTNAIYQIREQILLKRENSNKI</sequence>
<comment type="similarity">
    <text evidence="2">Belongs to the mastermind family.</text>
</comment>
<protein>
    <submittedName>
        <fullName evidence="6">Mastermind-like</fullName>
    </submittedName>
</protein>
<dbReference type="GO" id="GO:0045944">
    <property type="term" value="P:positive regulation of transcription by RNA polymerase II"/>
    <property type="evidence" value="ECO:0007669"/>
    <property type="project" value="InterPro"/>
</dbReference>
<keyword evidence="7" id="KW-1185">Reference proteome</keyword>
<name>A0A9W9ZA38_9CNID</name>
<gene>
    <name evidence="6" type="primary">MAML3</name>
    <name evidence="6" type="ORF">OS493_027283</name>
</gene>
<dbReference type="GO" id="GO:0003713">
    <property type="term" value="F:transcription coactivator activity"/>
    <property type="evidence" value="ECO:0007669"/>
    <property type="project" value="InterPro"/>
</dbReference>
<feature type="region of interest" description="Disordered" evidence="4">
    <location>
        <begin position="55"/>
        <end position="83"/>
    </location>
</feature>
<proteinExistence type="inferred from homology"/>
<evidence type="ECO:0000313" key="6">
    <source>
        <dbReference type="EMBL" id="KAJ7377721.1"/>
    </source>
</evidence>
<dbReference type="InterPro" id="IPR046370">
    <property type="entry name" value="MAML_N_sf"/>
</dbReference>
<keyword evidence="3" id="KW-0539">Nucleus</keyword>
<comment type="subcellular location">
    <subcellularLocation>
        <location evidence="1">Nucleus</location>
    </subcellularLocation>
</comment>
<dbReference type="Proteomes" id="UP001163046">
    <property type="component" value="Unassembled WGS sequence"/>
</dbReference>
<dbReference type="GO" id="GO:0016607">
    <property type="term" value="C:nuclear speck"/>
    <property type="evidence" value="ECO:0007669"/>
    <property type="project" value="InterPro"/>
</dbReference>
<dbReference type="Gene3D" id="6.10.250.970">
    <property type="match status" value="1"/>
</dbReference>
<dbReference type="AlphaFoldDB" id="A0A9W9ZA38"/>
<reference evidence="6" key="1">
    <citation type="submission" date="2023-01" db="EMBL/GenBank/DDBJ databases">
        <title>Genome assembly of the deep-sea coral Lophelia pertusa.</title>
        <authorList>
            <person name="Herrera S."/>
            <person name="Cordes E."/>
        </authorList>
    </citation>
    <scope>NUCLEOTIDE SEQUENCE</scope>
    <source>
        <strain evidence="6">USNM1676648</strain>
        <tissue evidence="6">Polyp</tissue>
    </source>
</reference>
<dbReference type="GO" id="GO:0007219">
    <property type="term" value="P:Notch signaling pathway"/>
    <property type="evidence" value="ECO:0007669"/>
    <property type="project" value="InterPro"/>
</dbReference>
<evidence type="ECO:0000256" key="3">
    <source>
        <dbReference type="ARBA" id="ARBA00023242"/>
    </source>
</evidence>
<evidence type="ECO:0000256" key="4">
    <source>
        <dbReference type="SAM" id="MobiDB-lite"/>
    </source>
</evidence>
<dbReference type="SMART" id="SM01275">
    <property type="entry name" value="MamL-1"/>
    <property type="match status" value="1"/>
</dbReference>
<evidence type="ECO:0000313" key="7">
    <source>
        <dbReference type="Proteomes" id="UP001163046"/>
    </source>
</evidence>
<evidence type="ECO:0000256" key="1">
    <source>
        <dbReference type="ARBA" id="ARBA00004123"/>
    </source>
</evidence>
<evidence type="ECO:0000259" key="5">
    <source>
        <dbReference type="SMART" id="SM01275"/>
    </source>
</evidence>
<accession>A0A9W9ZA38</accession>